<name>A0A947DC73_9CYAN</name>
<dbReference type="EMBL" id="JADOES010000003">
    <property type="protein sequence ID" value="MBT9314318.1"/>
    <property type="molecule type" value="Genomic_DNA"/>
</dbReference>
<keyword evidence="4" id="KW-1185">Reference proteome</keyword>
<reference evidence="3" key="2">
    <citation type="journal article" date="2021" name="Mar. Drugs">
        <title>Genome Reduction and Secondary Metabolism of the Marine Sponge-Associated Cyanobacterium Leptothoe.</title>
        <authorList>
            <person name="Konstantinou D."/>
            <person name="Popin R.V."/>
            <person name="Fewer D.P."/>
            <person name="Sivonen K."/>
            <person name="Gkelis S."/>
        </authorList>
    </citation>
    <scope>NUCLEOTIDE SEQUENCE</scope>
    <source>
        <strain evidence="3">TAU-MAC 1115</strain>
    </source>
</reference>
<evidence type="ECO:0000256" key="1">
    <source>
        <dbReference type="SAM" id="MobiDB-lite"/>
    </source>
</evidence>
<evidence type="ECO:0000259" key="2">
    <source>
        <dbReference type="Pfam" id="PF11741"/>
    </source>
</evidence>
<reference evidence="3" key="1">
    <citation type="submission" date="2020-11" db="EMBL/GenBank/DDBJ databases">
        <authorList>
            <person name="Konstantinou D."/>
            <person name="Gkelis S."/>
            <person name="Popin R."/>
            <person name="Fewer D."/>
            <person name="Sivonen K."/>
        </authorList>
    </citation>
    <scope>NUCLEOTIDE SEQUENCE</scope>
    <source>
        <strain evidence="3">TAU-MAC 1115</strain>
    </source>
</reference>
<comment type="caution">
    <text evidence="3">The sequence shown here is derived from an EMBL/GenBank/DDBJ whole genome shotgun (WGS) entry which is preliminary data.</text>
</comment>
<dbReference type="InterPro" id="IPR021731">
    <property type="entry name" value="AMIN_dom"/>
</dbReference>
<feature type="region of interest" description="Disordered" evidence="1">
    <location>
        <begin position="360"/>
        <end position="412"/>
    </location>
</feature>
<dbReference type="Proteomes" id="UP000717364">
    <property type="component" value="Unassembled WGS sequence"/>
</dbReference>
<dbReference type="Pfam" id="PF11741">
    <property type="entry name" value="AMIN"/>
    <property type="match status" value="1"/>
</dbReference>
<feature type="domain" description="AMIN" evidence="2">
    <location>
        <begin position="71"/>
        <end position="159"/>
    </location>
</feature>
<feature type="compositionally biased region" description="Low complexity" evidence="1">
    <location>
        <begin position="378"/>
        <end position="393"/>
    </location>
</feature>
<organism evidence="3 4">
    <name type="scientific">Leptothoe spongobia TAU-MAC 1115</name>
    <dbReference type="NCBI Taxonomy" id="1967444"/>
    <lineage>
        <taxon>Bacteria</taxon>
        <taxon>Bacillati</taxon>
        <taxon>Cyanobacteriota</taxon>
        <taxon>Cyanophyceae</taxon>
        <taxon>Nodosilineales</taxon>
        <taxon>Cymatolegaceae</taxon>
        <taxon>Leptothoe</taxon>
        <taxon>Leptothoe spongobia</taxon>
    </lineage>
</organism>
<dbReference type="AlphaFoldDB" id="A0A947DC73"/>
<proteinExistence type="predicted"/>
<dbReference type="RefSeq" id="WP_215607378.1">
    <property type="nucleotide sequence ID" value="NZ_JADOES010000003.1"/>
</dbReference>
<accession>A0A947DC73</accession>
<dbReference type="Gene3D" id="2.60.40.3500">
    <property type="match status" value="1"/>
</dbReference>
<sequence>MADESPGWGEFLSKIWVILDKVPYALTFNRVISVLQVNPMGFKHRLHHWLGGSFASLALTMSPAVAEDLQNWSFDVTNSELTFSLSDTVFPEFFLLSEPPRLVLDIPETEIGNIEPEQIYSGAVQSIRVAQHTPEQVRVVIELSPDIVLASDQADIQFDDSADGQRHWRFRPLIADGMSTVAVDSITDSTAPDLNSSNSLSVSAANLELSPQRSTSTPLPIDPYDAASSTSVVSVPPLEDTPTVTVEVSPSPTLDVAAVPDLPPMTVPDLEEPTSLPDISVQPDTVNTTEPLNPDRSPLPKIEATVSGDSLTTDTLEDSLPVESDDVVNADPLENSETAEVAVVSEPPIQPTETVLAPVEVSSSIPDPQLSRVESRSAPAPQTIQQPAATRTIMQTDVPKPLTFGQPLPINN</sequence>
<feature type="compositionally biased region" description="Polar residues" evidence="1">
    <location>
        <begin position="282"/>
        <end position="291"/>
    </location>
</feature>
<feature type="region of interest" description="Disordered" evidence="1">
    <location>
        <begin position="270"/>
        <end position="301"/>
    </location>
</feature>
<protein>
    <submittedName>
        <fullName evidence="3">AMIN domain-containing protein</fullName>
    </submittedName>
</protein>
<evidence type="ECO:0000313" key="3">
    <source>
        <dbReference type="EMBL" id="MBT9314318.1"/>
    </source>
</evidence>
<evidence type="ECO:0000313" key="4">
    <source>
        <dbReference type="Proteomes" id="UP000717364"/>
    </source>
</evidence>
<gene>
    <name evidence="3" type="ORF">IXB50_02650</name>
</gene>